<dbReference type="GO" id="GO:0000287">
    <property type="term" value="F:magnesium ion binding"/>
    <property type="evidence" value="ECO:0007669"/>
    <property type="project" value="TreeGrafter"/>
</dbReference>
<keyword evidence="10" id="KW-1185">Reference proteome</keyword>
<keyword evidence="5" id="KW-0479">Metal-binding</keyword>
<organism evidence="9 10">
    <name type="scientific">Haloarcula quadrata</name>
    <dbReference type="NCBI Taxonomy" id="182779"/>
    <lineage>
        <taxon>Archaea</taxon>
        <taxon>Methanobacteriati</taxon>
        <taxon>Methanobacteriota</taxon>
        <taxon>Stenosarchaea group</taxon>
        <taxon>Halobacteria</taxon>
        <taxon>Halobacteriales</taxon>
        <taxon>Haloarculaceae</taxon>
        <taxon>Haloarcula</taxon>
    </lineage>
</organism>
<evidence type="ECO:0000256" key="8">
    <source>
        <dbReference type="ARBA" id="ARBA00023299"/>
    </source>
</evidence>
<dbReference type="EC" id="3.1.3.3" evidence="3"/>
<sequence length="237" mass="26526">MMKEFGDGDMSQKDRLAIFDCDGVLAYRKGSWTAIHEKMETTDHQREHLELYQSGAIDMKEWSRITVEHWGNRRAGNFREAINEATPIDGISTAIQSLKHKGFVVGVVSAGVLQYVESIVEEVPVDFIISNHIDIENGKLTGESDIQVTDLNKKEKFEHIVEKYGISPSNVALIGDSKHDLQKVHQDNLAIAFNPESQAAVDKSDVVIEDGDLELILDPVDRWVGEQISPSEHTDTN</sequence>
<dbReference type="EMBL" id="RBWW01000002">
    <property type="protein sequence ID" value="RKS78004.1"/>
    <property type="molecule type" value="Genomic_DNA"/>
</dbReference>
<protein>
    <recommendedName>
        <fullName evidence="3">phosphoserine phosphatase</fullName>
        <ecNumber evidence="3">3.1.3.3</ecNumber>
    </recommendedName>
</protein>
<dbReference type="Pfam" id="PF12710">
    <property type="entry name" value="HAD"/>
    <property type="match status" value="1"/>
</dbReference>
<evidence type="ECO:0000256" key="3">
    <source>
        <dbReference type="ARBA" id="ARBA00012640"/>
    </source>
</evidence>
<accession>A0A495QV70</accession>
<dbReference type="SUPFAM" id="SSF56784">
    <property type="entry name" value="HAD-like"/>
    <property type="match status" value="1"/>
</dbReference>
<dbReference type="InterPro" id="IPR023214">
    <property type="entry name" value="HAD_sf"/>
</dbReference>
<proteinExistence type="predicted"/>
<dbReference type="RefSeq" id="WP_121303979.1">
    <property type="nucleotide sequence ID" value="NZ_RBWW01000002.1"/>
</dbReference>
<evidence type="ECO:0000313" key="9">
    <source>
        <dbReference type="EMBL" id="RKS78004.1"/>
    </source>
</evidence>
<dbReference type="GO" id="GO:0036424">
    <property type="term" value="F:L-phosphoserine phosphatase activity"/>
    <property type="evidence" value="ECO:0007669"/>
    <property type="project" value="TreeGrafter"/>
</dbReference>
<dbReference type="Gene3D" id="3.40.50.1000">
    <property type="entry name" value="HAD superfamily/HAD-like"/>
    <property type="match status" value="1"/>
</dbReference>
<dbReference type="AlphaFoldDB" id="A0A495QV70"/>
<dbReference type="InterPro" id="IPR036412">
    <property type="entry name" value="HAD-like_sf"/>
</dbReference>
<dbReference type="Proteomes" id="UP000268233">
    <property type="component" value="Unassembled WGS sequence"/>
</dbReference>
<dbReference type="GO" id="GO:0005737">
    <property type="term" value="C:cytoplasm"/>
    <property type="evidence" value="ECO:0007669"/>
    <property type="project" value="TreeGrafter"/>
</dbReference>
<keyword evidence="7" id="KW-0460">Magnesium</keyword>
<evidence type="ECO:0000256" key="4">
    <source>
        <dbReference type="ARBA" id="ARBA00022605"/>
    </source>
</evidence>
<gene>
    <name evidence="9" type="ORF">BDK61_3637</name>
</gene>
<dbReference type="SFLD" id="SFLDG01129">
    <property type="entry name" value="C1.5:_HAD__Beta-PGM__Phosphata"/>
    <property type="match status" value="1"/>
</dbReference>
<comment type="cofactor">
    <cofactor evidence="1">
        <name>Mg(2+)</name>
        <dbReference type="ChEBI" id="CHEBI:18420"/>
    </cofactor>
</comment>
<dbReference type="PANTHER" id="PTHR43344:SF2">
    <property type="entry name" value="PHOSPHOSERINE PHOSPHATASE"/>
    <property type="match status" value="1"/>
</dbReference>
<evidence type="ECO:0000256" key="6">
    <source>
        <dbReference type="ARBA" id="ARBA00022801"/>
    </source>
</evidence>
<dbReference type="PANTHER" id="PTHR43344">
    <property type="entry name" value="PHOSPHOSERINE PHOSPHATASE"/>
    <property type="match status" value="1"/>
</dbReference>
<keyword evidence="4" id="KW-0028">Amino-acid biosynthesis</keyword>
<name>A0A495QV70_9EURY</name>
<evidence type="ECO:0000256" key="2">
    <source>
        <dbReference type="ARBA" id="ARBA00005135"/>
    </source>
</evidence>
<evidence type="ECO:0000256" key="7">
    <source>
        <dbReference type="ARBA" id="ARBA00022842"/>
    </source>
</evidence>
<comment type="caution">
    <text evidence="9">The sequence shown here is derived from an EMBL/GenBank/DDBJ whole genome shotgun (WGS) entry which is preliminary data.</text>
</comment>
<dbReference type="SFLD" id="SFLDS00003">
    <property type="entry name" value="Haloacid_Dehalogenase"/>
    <property type="match status" value="1"/>
</dbReference>
<dbReference type="GO" id="GO:0006564">
    <property type="term" value="P:L-serine biosynthetic process"/>
    <property type="evidence" value="ECO:0007669"/>
    <property type="project" value="UniProtKB-KW"/>
</dbReference>
<evidence type="ECO:0000256" key="5">
    <source>
        <dbReference type="ARBA" id="ARBA00022723"/>
    </source>
</evidence>
<keyword evidence="6 9" id="KW-0378">Hydrolase</keyword>
<comment type="pathway">
    <text evidence="2">Amino-acid biosynthesis; L-serine biosynthesis; L-serine from 3-phospho-D-glycerate: step 3/3.</text>
</comment>
<evidence type="ECO:0000256" key="1">
    <source>
        <dbReference type="ARBA" id="ARBA00001946"/>
    </source>
</evidence>
<dbReference type="InterPro" id="IPR050582">
    <property type="entry name" value="HAD-like_SerB"/>
</dbReference>
<dbReference type="NCBIfam" id="TIGR01488">
    <property type="entry name" value="HAD-SF-IB"/>
    <property type="match status" value="1"/>
</dbReference>
<keyword evidence="8" id="KW-0718">Serine biosynthesis</keyword>
<reference evidence="9 10" key="1">
    <citation type="submission" date="2018-10" db="EMBL/GenBank/DDBJ databases">
        <title>Genomic Encyclopedia of Archaeal and Bacterial Type Strains, Phase II (KMG-II): from individual species to whole genera.</title>
        <authorList>
            <person name="Goeker M."/>
        </authorList>
    </citation>
    <scope>NUCLEOTIDE SEQUENCE [LARGE SCALE GENOMIC DNA]</scope>
    <source>
        <strain evidence="9 10">DSM 11927</strain>
    </source>
</reference>
<evidence type="ECO:0000313" key="10">
    <source>
        <dbReference type="Proteomes" id="UP000268233"/>
    </source>
</evidence>